<dbReference type="EMBL" id="LQZQ01000049">
    <property type="protein sequence ID" value="KYG72193.1"/>
    <property type="molecule type" value="Genomic_DNA"/>
</dbReference>
<protein>
    <submittedName>
        <fullName evidence="2">Uncharacterized protein</fullName>
    </submittedName>
</protein>
<keyword evidence="1" id="KW-0732">Signal</keyword>
<feature type="chain" id="PRO_5007573979" evidence="1">
    <location>
        <begin position="20"/>
        <end position="231"/>
    </location>
</feature>
<feature type="signal peptide" evidence="1">
    <location>
        <begin position="1"/>
        <end position="19"/>
    </location>
</feature>
<evidence type="ECO:0000256" key="1">
    <source>
        <dbReference type="SAM" id="SignalP"/>
    </source>
</evidence>
<dbReference type="Proteomes" id="UP000075583">
    <property type="component" value="Unassembled WGS sequence"/>
</dbReference>
<dbReference type="OrthoDB" id="821652at2"/>
<keyword evidence="3" id="KW-1185">Reference proteome</keyword>
<dbReference type="AlphaFoldDB" id="A0A150X0E4"/>
<dbReference type="RefSeq" id="WP_062593222.1">
    <property type="nucleotide sequence ID" value="NZ_LQZQ01000049.1"/>
</dbReference>
<organism evidence="2 3">
    <name type="scientific">Roseivirga ehrenbergii (strain DSM 102268 / JCM 13514 / KCTC 12282 / NCIMB 14502 / KMM 6017)</name>
    <dbReference type="NCBI Taxonomy" id="279360"/>
    <lineage>
        <taxon>Bacteria</taxon>
        <taxon>Pseudomonadati</taxon>
        <taxon>Bacteroidota</taxon>
        <taxon>Cytophagia</taxon>
        <taxon>Cytophagales</taxon>
        <taxon>Roseivirgaceae</taxon>
        <taxon>Roseivirga</taxon>
    </lineage>
</organism>
<name>A0A150X0E4_ROSEK</name>
<comment type="caution">
    <text evidence="2">The sequence shown here is derived from an EMBL/GenBank/DDBJ whole genome shotgun (WGS) entry which is preliminary data.</text>
</comment>
<sequence length="231" mass="26557">MKPIFFSLFFVLGIAQASAQFFVQKLNQNEISKADEAYAVLTSGDTVRGTIGTVSMYDNSLDKINIRENGERFTIKMEDIVRLAVLPSERNRFDDMALLPILKNLKNKEFIEVLPEGGWVFFDKIQLPGKQERYQLAQLMNPGFDSKVKIYAHPDAESTGSTSVSSITLEGLRDNTYFISVNGERVFQFYDFQYRKRGFEKIFNSCPTLKGKKLKWKEFAEDVFLHDQKCL</sequence>
<reference evidence="2" key="1">
    <citation type="submission" date="2016-01" db="EMBL/GenBank/DDBJ databases">
        <title>Genome sequencing of Roseivirga ehrenbergii KMM 6017.</title>
        <authorList>
            <person name="Selvaratnam C."/>
            <person name="Thevarajoo S."/>
            <person name="Goh K.M."/>
            <person name="Ee R."/>
            <person name="Chan K.-G."/>
            <person name="Chong C.S."/>
        </authorList>
    </citation>
    <scope>NUCLEOTIDE SEQUENCE [LARGE SCALE GENOMIC DNA]</scope>
    <source>
        <strain evidence="2">KMM 6017</strain>
    </source>
</reference>
<gene>
    <name evidence="2" type="ORF">MB14_09120</name>
</gene>
<evidence type="ECO:0000313" key="2">
    <source>
        <dbReference type="EMBL" id="KYG72193.1"/>
    </source>
</evidence>
<evidence type="ECO:0000313" key="3">
    <source>
        <dbReference type="Proteomes" id="UP000075583"/>
    </source>
</evidence>
<proteinExistence type="predicted"/>
<accession>A0A150X0E4</accession>